<dbReference type="SUPFAM" id="SSF63592">
    <property type="entry name" value="Flagellar transcriptional activator FlhD"/>
    <property type="match status" value="1"/>
</dbReference>
<dbReference type="Gene3D" id="1.10.4000.10">
    <property type="entry name" value="Flagellar transcriptional activator FlhD"/>
    <property type="match status" value="1"/>
</dbReference>
<gene>
    <name evidence="1" type="ORF">OHM77_01185</name>
</gene>
<sequence>MIDIISLNRQFLIMAREAASSKSGELVTGLSRQVLEKLATLSVDQIDVIAKQSGVSLFRLRLTEAEVDRLLNLDGARRQSYLLNVLSVEDR</sequence>
<reference evidence="1" key="1">
    <citation type="journal article" date="2023" name="Nat. Microbiol.">
        <title>Enrichment and characterization of a nitric oxide-reducing microbial community in a continuous bioreactor.</title>
        <authorList>
            <person name="Garrido-Amador P."/>
            <person name="Stortenbeker N."/>
            <person name="Wessels H.J.C.T."/>
            <person name="Speth D.R."/>
            <person name="Garcia-Heredia I."/>
            <person name="Kartal B."/>
        </authorList>
    </citation>
    <scope>NUCLEOTIDE SEQUENCE</scope>
    <source>
        <strain evidence="1">MAG1</strain>
    </source>
</reference>
<accession>A0AA49IVX2</accession>
<dbReference type="InterPro" id="IPR036194">
    <property type="entry name" value="FlhD_sf"/>
</dbReference>
<evidence type="ECO:0008006" key="2">
    <source>
        <dbReference type="Google" id="ProtNLM"/>
    </source>
</evidence>
<dbReference type="AlphaFoldDB" id="A0AA49IVX2"/>
<name>A0AA49IVX2_9PROT</name>
<dbReference type="KEGG" id="npv:OHM77_01185"/>
<organism evidence="1">
    <name type="scientific">Candidatus Nitricoxidivorans perseverans</name>
    <dbReference type="NCBI Taxonomy" id="2975601"/>
    <lineage>
        <taxon>Bacteria</taxon>
        <taxon>Pseudomonadati</taxon>
        <taxon>Pseudomonadota</taxon>
        <taxon>Betaproteobacteria</taxon>
        <taxon>Nitrosomonadales</taxon>
        <taxon>Sterolibacteriaceae</taxon>
        <taxon>Candidatus Nitricoxidivorans</taxon>
    </lineage>
</organism>
<protein>
    <recommendedName>
        <fullName evidence="2">Flagellar transcriptional regulator FlhD</fullName>
    </recommendedName>
</protein>
<evidence type="ECO:0000313" key="1">
    <source>
        <dbReference type="EMBL" id="WIM05937.1"/>
    </source>
</evidence>
<dbReference type="EMBL" id="CP107246">
    <property type="protein sequence ID" value="WIM05937.1"/>
    <property type="molecule type" value="Genomic_DNA"/>
</dbReference>
<dbReference type="Proteomes" id="UP001234916">
    <property type="component" value="Chromosome"/>
</dbReference>
<proteinExistence type="predicted"/>